<dbReference type="Proteomes" id="UP001363151">
    <property type="component" value="Unassembled WGS sequence"/>
</dbReference>
<sequence>MPLAWNAGKIGVYQTHQHNSFVYKPPQPHRDQRENSCRANALFGKSLSERFAFHDTRRRKPRYPPQPTPSEMSLSCRAARRRDVRHFSTSLARQGSRENFGGAPVRSGSARELSARERYGAAVSARPSAATVLTMRDHSAREGAPPKRREEKPFWRVSDGRDARPDVRSRVRPTTPTSRRPGSAKPRAARVDGTPIPITRAFSTLLEAGKPRRRKKTRREAGMAWSYDYGWREKPRPAEPPARPSTAPAQVRPSTAP</sequence>
<proteinExistence type="predicted"/>
<feature type="compositionally biased region" description="Basic and acidic residues" evidence="1">
    <location>
        <begin position="135"/>
        <end position="169"/>
    </location>
</feature>
<feature type="compositionally biased region" description="Low complexity" evidence="1">
    <location>
        <begin position="172"/>
        <end position="181"/>
    </location>
</feature>
<feature type="region of interest" description="Disordered" evidence="1">
    <location>
        <begin position="92"/>
        <end position="112"/>
    </location>
</feature>
<protein>
    <submittedName>
        <fullName evidence="2">Uncharacterized protein</fullName>
    </submittedName>
</protein>
<gene>
    <name evidence="2" type="ORF">SO694_00144021</name>
</gene>
<evidence type="ECO:0000313" key="2">
    <source>
        <dbReference type="EMBL" id="KAK7235223.1"/>
    </source>
</evidence>
<feature type="region of interest" description="Disordered" evidence="1">
    <location>
        <begin position="128"/>
        <end position="257"/>
    </location>
</feature>
<feature type="region of interest" description="Disordered" evidence="1">
    <location>
        <begin position="50"/>
        <end position="75"/>
    </location>
</feature>
<evidence type="ECO:0000256" key="1">
    <source>
        <dbReference type="SAM" id="MobiDB-lite"/>
    </source>
</evidence>
<evidence type="ECO:0000313" key="3">
    <source>
        <dbReference type="Proteomes" id="UP001363151"/>
    </source>
</evidence>
<reference evidence="2 3" key="1">
    <citation type="submission" date="2024-03" db="EMBL/GenBank/DDBJ databases">
        <title>Aureococcus anophagefferens CCMP1851 and Kratosvirus quantuckense: Draft genome of a second virus-susceptible host strain in the model system.</title>
        <authorList>
            <person name="Chase E."/>
            <person name="Truchon A.R."/>
            <person name="Schepens W."/>
            <person name="Wilhelm S.W."/>
        </authorList>
    </citation>
    <scope>NUCLEOTIDE SEQUENCE [LARGE SCALE GENOMIC DNA]</scope>
    <source>
        <strain evidence="2 3">CCMP1851</strain>
    </source>
</reference>
<keyword evidence="3" id="KW-1185">Reference proteome</keyword>
<accession>A0ABR1FPP5</accession>
<organism evidence="2 3">
    <name type="scientific">Aureococcus anophagefferens</name>
    <name type="common">Harmful bloom alga</name>
    <dbReference type="NCBI Taxonomy" id="44056"/>
    <lineage>
        <taxon>Eukaryota</taxon>
        <taxon>Sar</taxon>
        <taxon>Stramenopiles</taxon>
        <taxon>Ochrophyta</taxon>
        <taxon>Pelagophyceae</taxon>
        <taxon>Pelagomonadales</taxon>
        <taxon>Pelagomonadaceae</taxon>
        <taxon>Aureococcus</taxon>
    </lineage>
</organism>
<comment type="caution">
    <text evidence="2">The sequence shown here is derived from an EMBL/GenBank/DDBJ whole genome shotgun (WGS) entry which is preliminary data.</text>
</comment>
<dbReference type="EMBL" id="JBBJCI010000294">
    <property type="protein sequence ID" value="KAK7235223.1"/>
    <property type="molecule type" value="Genomic_DNA"/>
</dbReference>
<name>A0ABR1FPP5_AURAN</name>